<evidence type="ECO:0000313" key="3">
    <source>
        <dbReference type="Proteomes" id="UP000094828"/>
    </source>
</evidence>
<dbReference type="RefSeq" id="WP_131818126.1">
    <property type="nucleotide sequence ID" value="NZ_LYDR01000020.1"/>
</dbReference>
<proteinExistence type="predicted"/>
<dbReference type="AlphaFoldDB" id="A0A1C3ETA6"/>
<name>A0A1C3ETA6_9PLAN</name>
<dbReference type="OrthoDB" id="287558at2"/>
<keyword evidence="1" id="KW-0812">Transmembrane</keyword>
<evidence type="ECO:0008006" key="4">
    <source>
        <dbReference type="Google" id="ProtNLM"/>
    </source>
</evidence>
<dbReference type="EMBL" id="LYDR01000020">
    <property type="protein sequence ID" value="ODA36466.1"/>
    <property type="molecule type" value="Genomic_DNA"/>
</dbReference>
<protein>
    <recommendedName>
        <fullName evidence="4">POTRA domain-containing protein</fullName>
    </recommendedName>
</protein>
<comment type="caution">
    <text evidence="2">The sequence shown here is derived from an EMBL/GenBank/DDBJ whole genome shotgun (WGS) entry which is preliminary data.</text>
</comment>
<evidence type="ECO:0000313" key="2">
    <source>
        <dbReference type="EMBL" id="ODA36466.1"/>
    </source>
</evidence>
<reference evidence="2 3" key="1">
    <citation type="submission" date="2016-05" db="EMBL/GenBank/DDBJ databases">
        <title>Genomic and physiological characterization of Planctopirus sp. isolated from fresh water lake.</title>
        <authorList>
            <person name="Subhash Y."/>
            <person name="Ramana C."/>
        </authorList>
    </citation>
    <scope>NUCLEOTIDE SEQUENCE [LARGE SCALE GENOMIC DNA]</scope>
    <source>
        <strain evidence="2 3">JC280</strain>
    </source>
</reference>
<keyword evidence="1" id="KW-1133">Transmembrane helix</keyword>
<sequence>MMTPASEGNSIWMRLFRPRVLFVLAVSLAAVAMLPSWLKRLPRLETRTDYRVTWSQIELPPGPKELPVNLPQQLEQMTGVDSLSLFDDRAAEKIAWALSKHPWVQRVDEVRLAFPAKATVRLTYREPVAIVERPQGMYPIAHDGVLLPPEDFRPSSVATYPQIRGIHSSPQGAAGTVWGDPVVESAARLAELLAADWERLGLKAIVPATTAEDAAHVRSWGEVSRSERRREVDGFRGPAVLNEPVAPGDQSAEKDHPPEFVVFTHSGSQIEWGRAPGDDRPGEPTAAQKLGRLNRYVSEIGELGSGYAIDLRHWHEISRRPMTAGRGVPQRR</sequence>
<gene>
    <name evidence="2" type="ORF">A6X21_01920</name>
</gene>
<keyword evidence="1" id="KW-0472">Membrane</keyword>
<dbReference type="Proteomes" id="UP000094828">
    <property type="component" value="Unassembled WGS sequence"/>
</dbReference>
<organism evidence="2 3">
    <name type="scientific">Planctopirus hydrillae</name>
    <dbReference type="NCBI Taxonomy" id="1841610"/>
    <lineage>
        <taxon>Bacteria</taxon>
        <taxon>Pseudomonadati</taxon>
        <taxon>Planctomycetota</taxon>
        <taxon>Planctomycetia</taxon>
        <taxon>Planctomycetales</taxon>
        <taxon>Planctomycetaceae</taxon>
        <taxon>Planctopirus</taxon>
    </lineage>
</organism>
<evidence type="ECO:0000256" key="1">
    <source>
        <dbReference type="SAM" id="Phobius"/>
    </source>
</evidence>
<feature type="transmembrane region" description="Helical" evidence="1">
    <location>
        <begin position="20"/>
        <end position="38"/>
    </location>
</feature>
<dbReference type="STRING" id="1841610.A6X21_01920"/>
<accession>A0A1C3ETA6</accession>
<keyword evidence="3" id="KW-1185">Reference proteome</keyword>